<protein>
    <submittedName>
        <fullName evidence="3">Nascent polypeptide-associated complex subunit alpha, muscle-specific form-like</fullName>
    </submittedName>
</protein>
<evidence type="ECO:0000313" key="2">
    <source>
        <dbReference type="Proteomes" id="UP000515158"/>
    </source>
</evidence>
<gene>
    <name evidence="3" type="primary">LOC117650379</name>
</gene>
<feature type="region of interest" description="Disordered" evidence="1">
    <location>
        <begin position="262"/>
        <end position="317"/>
    </location>
</feature>
<evidence type="ECO:0000313" key="3">
    <source>
        <dbReference type="RefSeq" id="XP_034249653.1"/>
    </source>
</evidence>
<feature type="compositionally biased region" description="Basic residues" evidence="1">
    <location>
        <begin position="159"/>
        <end position="175"/>
    </location>
</feature>
<proteinExistence type="predicted"/>
<feature type="compositionally biased region" description="Basic and acidic residues" evidence="1">
    <location>
        <begin position="19"/>
        <end position="29"/>
    </location>
</feature>
<feature type="compositionally biased region" description="Acidic residues" evidence="1">
    <location>
        <begin position="680"/>
        <end position="689"/>
    </location>
</feature>
<reference evidence="3" key="1">
    <citation type="submission" date="2025-08" db="UniProtKB">
        <authorList>
            <consortium name="RefSeq"/>
        </authorList>
    </citation>
    <scope>IDENTIFICATION</scope>
    <source>
        <tissue evidence="3">Total insect</tissue>
    </source>
</reference>
<feature type="region of interest" description="Disordered" evidence="1">
    <location>
        <begin position="511"/>
        <end position="536"/>
    </location>
</feature>
<sequence length="735" mass="79927">MDPSLFFGRTRATRQTLKSKQETTIKESENCEVNEDVPKEINKLPAKGRKAKLVTGGKENDAVKEATTKRASKRTQQSVNENKEKDELNAVKVKRKPASKSLKVHFDGDSQESPSSGEKRPDAAPSGPVYQNVRRSDVIGDPYNEYDFPLGSDSSPEKTKKKKKKTITSRTKPVKKAGGVVKWDPSKRPIVVKPKPAKKLAVQAEDLTVTNTTKTAKTKLNSIENPVKAAPLSKAIPPVKVTHPVEANSQVKATPVEANSVKTIPSVRANPPLHSAVTPELNKARHFTSTPVLRHPSSKNVPNTAAPSSTGKSLTQSLPAIPSAKGQALSVPSCSLSSTHNESFEPSSPSIMADIPCASTPTNDALNQISLNAQSSSKSQSARLASRSSYLLQLPVRESPSFGEVLNSPRMPSPGLIETECARNLDAVTSTPVTRSRRTNGEAGSLDKPSVSKSKRTCPAVTISDRSEKLLSPRVNDSDGNLSGIFDDIPRTSVLPTRMFSTHRGTIYIPEGQNVPKRNIPELSPSKEQTSSRATVVKFSDPTSSGLEQCFGFDNEDVTFVPQPTNIVKKPTIKKPNISIPDALAILRGQCKLASPANNTPRSIQTKLTDFVCSTPTSSTARVVAVSNQPVLTPTPVPLFDEDQIDADLRSPFSQPSRRSYDRFRPVKRIACGDEVHSGDEEEQIDESAEPTIPVKKKSKSYKRTKKPKETQLDAWANQLASHFDEVEQVELQLE</sequence>
<keyword evidence="2" id="KW-1185">Reference proteome</keyword>
<feature type="region of interest" description="Disordered" evidence="1">
    <location>
        <begin position="330"/>
        <end position="356"/>
    </location>
</feature>
<feature type="region of interest" description="Disordered" evidence="1">
    <location>
        <begin position="676"/>
        <end position="709"/>
    </location>
</feature>
<dbReference type="Proteomes" id="UP000515158">
    <property type="component" value="Unplaced"/>
</dbReference>
<dbReference type="InParanoid" id="A0A6P8ZW99"/>
<feature type="region of interest" description="Disordered" evidence="1">
    <location>
        <begin position="1"/>
        <end position="198"/>
    </location>
</feature>
<feature type="compositionally biased region" description="Basic residues" evidence="1">
    <location>
        <begin position="695"/>
        <end position="707"/>
    </location>
</feature>
<dbReference type="AlphaFoldDB" id="A0A6P8ZW99"/>
<feature type="compositionally biased region" description="Low complexity" evidence="1">
    <location>
        <begin position="188"/>
        <end position="198"/>
    </location>
</feature>
<organism evidence="3">
    <name type="scientific">Thrips palmi</name>
    <name type="common">Melon thrips</name>
    <dbReference type="NCBI Taxonomy" id="161013"/>
    <lineage>
        <taxon>Eukaryota</taxon>
        <taxon>Metazoa</taxon>
        <taxon>Ecdysozoa</taxon>
        <taxon>Arthropoda</taxon>
        <taxon>Hexapoda</taxon>
        <taxon>Insecta</taxon>
        <taxon>Pterygota</taxon>
        <taxon>Neoptera</taxon>
        <taxon>Paraneoptera</taxon>
        <taxon>Thysanoptera</taxon>
        <taxon>Terebrantia</taxon>
        <taxon>Thripoidea</taxon>
        <taxon>Thripidae</taxon>
        <taxon>Thrips</taxon>
    </lineage>
</organism>
<feature type="compositionally biased region" description="Polar residues" evidence="1">
    <location>
        <begin position="330"/>
        <end position="350"/>
    </location>
</feature>
<name>A0A6P8ZW99_THRPL</name>
<dbReference type="OrthoDB" id="10621122at2759"/>
<feature type="region of interest" description="Disordered" evidence="1">
    <location>
        <begin position="427"/>
        <end position="460"/>
    </location>
</feature>
<dbReference type="GeneID" id="117650379"/>
<feature type="compositionally biased region" description="Basic and acidic residues" evidence="1">
    <location>
        <begin position="58"/>
        <end position="68"/>
    </location>
</feature>
<feature type="compositionally biased region" description="Polar residues" evidence="1">
    <location>
        <begin position="298"/>
        <end position="317"/>
    </location>
</feature>
<accession>A0A6P8ZW99</accession>
<dbReference type="RefSeq" id="XP_034249653.1">
    <property type="nucleotide sequence ID" value="XM_034393762.1"/>
</dbReference>
<evidence type="ECO:0000256" key="1">
    <source>
        <dbReference type="SAM" id="MobiDB-lite"/>
    </source>
</evidence>
<dbReference type="KEGG" id="tpal:117650379"/>